<gene>
    <name evidence="1" type="ORF">MKW98_019420</name>
</gene>
<protein>
    <submittedName>
        <fullName evidence="1">Uncharacterized protein</fullName>
    </submittedName>
</protein>
<organism evidence="1 2">
    <name type="scientific">Papaver atlanticum</name>
    <dbReference type="NCBI Taxonomy" id="357466"/>
    <lineage>
        <taxon>Eukaryota</taxon>
        <taxon>Viridiplantae</taxon>
        <taxon>Streptophyta</taxon>
        <taxon>Embryophyta</taxon>
        <taxon>Tracheophyta</taxon>
        <taxon>Spermatophyta</taxon>
        <taxon>Magnoliopsida</taxon>
        <taxon>Ranunculales</taxon>
        <taxon>Papaveraceae</taxon>
        <taxon>Papaveroideae</taxon>
        <taxon>Papaver</taxon>
    </lineage>
</organism>
<comment type="caution">
    <text evidence="1">The sequence shown here is derived from an EMBL/GenBank/DDBJ whole genome shotgun (WGS) entry which is preliminary data.</text>
</comment>
<reference evidence="1" key="1">
    <citation type="submission" date="2022-04" db="EMBL/GenBank/DDBJ databases">
        <title>A functionally conserved STORR gene fusion in Papaver species that diverged 16.8 million years ago.</title>
        <authorList>
            <person name="Catania T."/>
        </authorList>
    </citation>
    <scope>NUCLEOTIDE SEQUENCE</scope>
    <source>
        <strain evidence="1">S-188037</strain>
    </source>
</reference>
<keyword evidence="2" id="KW-1185">Reference proteome</keyword>
<sequence length="379" mass="43129">MLFSGEKKQKKTYLDGERPRGLLEEEVGDSETTPLTIRLSSRFFNKVADTDMEGGRRPAHHGRIKVRNNEYVYFQPTEASIANIRVDSAGNKVILPKCKENWRSSTYVTDRHGYVYTDDHFRSDDEVSEDDDDGDDAEKKESVVETISAGVACMTDELSAMEVGISPDTTSTECIRLPPHDPESVFLVTFDGHHKKNNNGGYGEMLRCDNGRSVAAAAGGSKCCISAFYHILEGFLSGINLAILGNVPAVFFACNSKRVFETLWEFFIFNSEGSCRHHPDEPFDLVCRTCLNWELTLEEQVYEDYFYDIVRKIVGKGQRYYRDRGMLNAYLKEWNRPADYLAKLVRCPGEERKLKPEEFPDELRDLVDQHGGEIPFSYN</sequence>
<name>A0AAD4S9B8_9MAGN</name>
<dbReference type="EMBL" id="JAJJMB010012638">
    <property type="protein sequence ID" value="KAI3874847.1"/>
    <property type="molecule type" value="Genomic_DNA"/>
</dbReference>
<proteinExistence type="predicted"/>
<dbReference type="Proteomes" id="UP001202328">
    <property type="component" value="Unassembled WGS sequence"/>
</dbReference>
<accession>A0AAD4S9B8</accession>
<evidence type="ECO:0000313" key="2">
    <source>
        <dbReference type="Proteomes" id="UP001202328"/>
    </source>
</evidence>
<dbReference type="AlphaFoldDB" id="A0AAD4S9B8"/>
<evidence type="ECO:0000313" key="1">
    <source>
        <dbReference type="EMBL" id="KAI3874847.1"/>
    </source>
</evidence>